<evidence type="ECO:0000256" key="7">
    <source>
        <dbReference type="ARBA" id="ARBA00023040"/>
    </source>
</evidence>
<keyword evidence="7" id="KW-0297">G-protein coupled receptor</keyword>
<gene>
    <name evidence="15" type="ORF">GDO81_020916</name>
</gene>
<organism evidence="15 16">
    <name type="scientific">Engystomops pustulosus</name>
    <name type="common">Tungara frog</name>
    <name type="synonym">Physalaemus pustulosus</name>
    <dbReference type="NCBI Taxonomy" id="76066"/>
    <lineage>
        <taxon>Eukaryota</taxon>
        <taxon>Metazoa</taxon>
        <taxon>Chordata</taxon>
        <taxon>Craniata</taxon>
        <taxon>Vertebrata</taxon>
        <taxon>Euteleostomi</taxon>
        <taxon>Amphibia</taxon>
        <taxon>Batrachia</taxon>
        <taxon>Anura</taxon>
        <taxon>Neobatrachia</taxon>
        <taxon>Hyloidea</taxon>
        <taxon>Leptodactylidae</taxon>
        <taxon>Leiuperinae</taxon>
        <taxon>Engystomops</taxon>
    </lineage>
</organism>
<sequence length="311" mass="34738">MENSSKINTNLLLLGIVEMEHLRHLYATLGIIIYISTMILSSMIVYVVWSEETLHEPMYIFISNLVVNGIFGNSTILLKLVVDLFFNFSTISLKGCLLQAFCVQSCGSIEYFTFTVMAYDRYLAVCHPLRYPTLMTNGRAFQIVFIILAYVFLGLGVGVALVARLSMCGVDINNIYCETLSLQRLACGDITVNTIFGTTWTLTMTVGCILVVIYCYIRTVLVCLKISSESSQKAIHTLVTHIVTFSTYLATTLFVTFRYRLGSGSVSAAGQIVISITSVLISVTFNPLIYGMRMEALRIKMFIKLQKISLK</sequence>
<evidence type="ECO:0000256" key="5">
    <source>
        <dbReference type="ARBA" id="ARBA00022725"/>
    </source>
</evidence>
<evidence type="ECO:0000256" key="10">
    <source>
        <dbReference type="ARBA" id="ARBA00023170"/>
    </source>
</evidence>
<keyword evidence="8 13" id="KW-0472">Membrane</keyword>
<dbReference type="GO" id="GO:0004984">
    <property type="term" value="F:olfactory receptor activity"/>
    <property type="evidence" value="ECO:0007669"/>
    <property type="project" value="InterPro"/>
</dbReference>
<keyword evidence="12" id="KW-0807">Transducer</keyword>
<dbReference type="InterPro" id="IPR000276">
    <property type="entry name" value="GPCR_Rhodpsn"/>
</dbReference>
<dbReference type="GO" id="GO:0005886">
    <property type="term" value="C:plasma membrane"/>
    <property type="evidence" value="ECO:0007669"/>
    <property type="project" value="UniProtKB-SubCell"/>
</dbReference>
<dbReference type="FunFam" id="1.20.1070.10:FF:000024">
    <property type="entry name" value="Olfactory receptor"/>
    <property type="match status" value="1"/>
</dbReference>
<feature type="transmembrane region" description="Helical" evidence="13">
    <location>
        <begin position="195"/>
        <end position="217"/>
    </location>
</feature>
<accession>A0AAV6ZQ02</accession>
<keyword evidence="16" id="KW-1185">Reference proteome</keyword>
<feature type="transmembrane region" description="Helical" evidence="13">
    <location>
        <begin position="238"/>
        <end position="257"/>
    </location>
</feature>
<keyword evidence="5" id="KW-0552">Olfaction</keyword>
<dbReference type="InterPro" id="IPR000725">
    <property type="entry name" value="Olfact_rcpt"/>
</dbReference>
<reference evidence="15" key="1">
    <citation type="thesis" date="2020" institute="ProQuest LLC" country="789 East Eisenhower Parkway, Ann Arbor, MI, USA">
        <title>Comparative Genomics and Chromosome Evolution.</title>
        <authorList>
            <person name="Mudd A.B."/>
        </authorList>
    </citation>
    <scope>NUCLEOTIDE SEQUENCE</scope>
    <source>
        <strain evidence="15">237g6f4</strain>
        <tissue evidence="15">Blood</tissue>
    </source>
</reference>
<feature type="transmembrane region" description="Helical" evidence="13">
    <location>
        <begin position="25"/>
        <end position="49"/>
    </location>
</feature>
<dbReference type="EMBL" id="WNYA01000173">
    <property type="protein sequence ID" value="KAG8549542.1"/>
    <property type="molecule type" value="Genomic_DNA"/>
</dbReference>
<keyword evidence="10" id="KW-0675">Receptor</keyword>
<evidence type="ECO:0000256" key="2">
    <source>
        <dbReference type="ARBA" id="ARBA00022475"/>
    </source>
</evidence>
<evidence type="ECO:0000256" key="9">
    <source>
        <dbReference type="ARBA" id="ARBA00023157"/>
    </source>
</evidence>
<dbReference type="Gene3D" id="1.20.1070.10">
    <property type="entry name" value="Rhodopsin 7-helix transmembrane proteins"/>
    <property type="match status" value="1"/>
</dbReference>
<dbReference type="PRINTS" id="PR00237">
    <property type="entry name" value="GPCRRHODOPSN"/>
</dbReference>
<dbReference type="GO" id="GO:0004930">
    <property type="term" value="F:G protein-coupled receptor activity"/>
    <property type="evidence" value="ECO:0007669"/>
    <property type="project" value="UniProtKB-KW"/>
</dbReference>
<feature type="transmembrane region" description="Helical" evidence="13">
    <location>
        <begin position="140"/>
        <end position="163"/>
    </location>
</feature>
<evidence type="ECO:0000256" key="12">
    <source>
        <dbReference type="ARBA" id="ARBA00023224"/>
    </source>
</evidence>
<feature type="domain" description="G-protein coupled receptors family 1 profile" evidence="14">
    <location>
        <begin position="40"/>
        <end position="290"/>
    </location>
</feature>
<dbReference type="GO" id="GO:0005549">
    <property type="term" value="F:odorant binding"/>
    <property type="evidence" value="ECO:0007669"/>
    <property type="project" value="TreeGrafter"/>
</dbReference>
<protein>
    <recommendedName>
        <fullName evidence="14">G-protein coupled receptors family 1 profile domain-containing protein</fullName>
    </recommendedName>
</protein>
<dbReference type="Pfam" id="PF13853">
    <property type="entry name" value="7tm_4"/>
    <property type="match status" value="1"/>
</dbReference>
<evidence type="ECO:0000313" key="16">
    <source>
        <dbReference type="Proteomes" id="UP000824782"/>
    </source>
</evidence>
<keyword evidence="9" id="KW-1015">Disulfide bond</keyword>
<evidence type="ECO:0000313" key="15">
    <source>
        <dbReference type="EMBL" id="KAG8549542.1"/>
    </source>
</evidence>
<dbReference type="AlphaFoldDB" id="A0AAV6ZQ02"/>
<keyword evidence="2" id="KW-1003">Cell membrane</keyword>
<evidence type="ECO:0000256" key="8">
    <source>
        <dbReference type="ARBA" id="ARBA00023136"/>
    </source>
</evidence>
<comment type="subcellular location">
    <subcellularLocation>
        <location evidence="1">Cell membrane</location>
        <topology evidence="1">Multi-pass membrane protein</topology>
    </subcellularLocation>
</comment>
<dbReference type="InterPro" id="IPR052921">
    <property type="entry name" value="GPCR1_Superfamily_Member"/>
</dbReference>
<dbReference type="PROSITE" id="PS50262">
    <property type="entry name" value="G_PROTEIN_RECEP_F1_2"/>
    <property type="match status" value="1"/>
</dbReference>
<evidence type="ECO:0000256" key="13">
    <source>
        <dbReference type="SAM" id="Phobius"/>
    </source>
</evidence>
<comment type="caution">
    <text evidence="15">The sequence shown here is derived from an EMBL/GenBank/DDBJ whole genome shotgun (WGS) entry which is preliminary data.</text>
</comment>
<feature type="transmembrane region" description="Helical" evidence="13">
    <location>
        <begin position="269"/>
        <end position="291"/>
    </location>
</feature>
<evidence type="ECO:0000256" key="11">
    <source>
        <dbReference type="ARBA" id="ARBA00023180"/>
    </source>
</evidence>
<dbReference type="Proteomes" id="UP000824782">
    <property type="component" value="Unassembled WGS sequence"/>
</dbReference>
<evidence type="ECO:0000256" key="1">
    <source>
        <dbReference type="ARBA" id="ARBA00004651"/>
    </source>
</evidence>
<dbReference type="SUPFAM" id="SSF81321">
    <property type="entry name" value="Family A G protein-coupled receptor-like"/>
    <property type="match status" value="1"/>
</dbReference>
<feature type="transmembrane region" description="Helical" evidence="13">
    <location>
        <begin position="61"/>
        <end position="82"/>
    </location>
</feature>
<evidence type="ECO:0000256" key="6">
    <source>
        <dbReference type="ARBA" id="ARBA00022989"/>
    </source>
</evidence>
<proteinExistence type="predicted"/>
<keyword evidence="11" id="KW-0325">Glycoprotein</keyword>
<keyword evidence="3" id="KW-0716">Sensory transduction</keyword>
<dbReference type="InterPro" id="IPR017452">
    <property type="entry name" value="GPCR_Rhodpsn_7TM"/>
</dbReference>
<keyword evidence="6 13" id="KW-1133">Transmembrane helix</keyword>
<evidence type="ECO:0000256" key="3">
    <source>
        <dbReference type="ARBA" id="ARBA00022606"/>
    </source>
</evidence>
<dbReference type="PANTHER" id="PTHR26451">
    <property type="entry name" value="G_PROTEIN_RECEP_F1_2 DOMAIN-CONTAINING PROTEIN"/>
    <property type="match status" value="1"/>
</dbReference>
<evidence type="ECO:0000259" key="14">
    <source>
        <dbReference type="PROSITE" id="PS50262"/>
    </source>
</evidence>
<dbReference type="PRINTS" id="PR00245">
    <property type="entry name" value="OLFACTORYR"/>
</dbReference>
<keyword evidence="4 13" id="KW-0812">Transmembrane</keyword>
<name>A0AAV6ZQ02_ENGPU</name>
<dbReference type="PANTHER" id="PTHR26451:SF996">
    <property type="entry name" value="OLFACTORY RECEPTOR 5F1"/>
    <property type="match status" value="1"/>
</dbReference>
<evidence type="ECO:0000256" key="4">
    <source>
        <dbReference type="ARBA" id="ARBA00022692"/>
    </source>
</evidence>